<dbReference type="InterPro" id="IPR001789">
    <property type="entry name" value="Sig_transdc_resp-reg_receiver"/>
</dbReference>
<sequence>MNILVIEDDHNKRQQLVDFICETRRDAHVEQTKSYQSGLRSLVESRYDLVFLDMTMPTFDRSPTESGGRVRPFAGRDILVQLDRREVISYVIVFTQFSVLGDGDEQVSVEDLDIKLRSEFPMTYRGYVHYDTARNDWKAKVEAILSECTKEDRR</sequence>
<accession>A0ABW0J8Z3</accession>
<protein>
    <submittedName>
        <fullName evidence="2">Response regulator</fullName>
    </submittedName>
</protein>
<dbReference type="EMBL" id="JBHSMP010000013">
    <property type="protein sequence ID" value="MFC5429484.1"/>
    <property type="molecule type" value="Genomic_DNA"/>
</dbReference>
<dbReference type="Pfam" id="PF00072">
    <property type="entry name" value="Response_reg"/>
    <property type="match status" value="1"/>
</dbReference>
<keyword evidence="3" id="KW-1185">Reference proteome</keyword>
<dbReference type="InterPro" id="IPR011006">
    <property type="entry name" value="CheY-like_superfamily"/>
</dbReference>
<feature type="domain" description="Response regulatory" evidence="1">
    <location>
        <begin position="3"/>
        <end position="60"/>
    </location>
</feature>
<gene>
    <name evidence="2" type="ORF">ACFPTO_11835</name>
</gene>
<evidence type="ECO:0000313" key="2">
    <source>
        <dbReference type="EMBL" id="MFC5429484.1"/>
    </source>
</evidence>
<evidence type="ECO:0000259" key="1">
    <source>
        <dbReference type="Pfam" id="PF00072"/>
    </source>
</evidence>
<evidence type="ECO:0000313" key="3">
    <source>
        <dbReference type="Proteomes" id="UP001596103"/>
    </source>
</evidence>
<dbReference type="Proteomes" id="UP001596103">
    <property type="component" value="Unassembled WGS sequence"/>
</dbReference>
<organism evidence="2 3">
    <name type="scientific">Paraburkholderia denitrificans</name>
    <dbReference type="NCBI Taxonomy" id="694025"/>
    <lineage>
        <taxon>Bacteria</taxon>
        <taxon>Pseudomonadati</taxon>
        <taxon>Pseudomonadota</taxon>
        <taxon>Betaproteobacteria</taxon>
        <taxon>Burkholderiales</taxon>
        <taxon>Burkholderiaceae</taxon>
        <taxon>Paraburkholderia</taxon>
    </lineage>
</organism>
<proteinExistence type="predicted"/>
<reference evidence="3" key="1">
    <citation type="journal article" date="2019" name="Int. J. Syst. Evol. Microbiol.">
        <title>The Global Catalogue of Microorganisms (GCM) 10K type strain sequencing project: providing services to taxonomists for standard genome sequencing and annotation.</title>
        <authorList>
            <consortium name="The Broad Institute Genomics Platform"/>
            <consortium name="The Broad Institute Genome Sequencing Center for Infectious Disease"/>
            <person name="Wu L."/>
            <person name="Ma J."/>
        </authorList>
    </citation>
    <scope>NUCLEOTIDE SEQUENCE [LARGE SCALE GENOMIC DNA]</scope>
    <source>
        <strain evidence="3">CCUG 56042</strain>
    </source>
</reference>
<dbReference type="RefSeq" id="WP_377711539.1">
    <property type="nucleotide sequence ID" value="NZ_JBHSMP010000013.1"/>
</dbReference>
<comment type="caution">
    <text evidence="2">The sequence shown here is derived from an EMBL/GenBank/DDBJ whole genome shotgun (WGS) entry which is preliminary data.</text>
</comment>
<name>A0ABW0J8Z3_9BURK</name>
<dbReference type="Gene3D" id="3.40.50.2300">
    <property type="match status" value="1"/>
</dbReference>
<dbReference type="SUPFAM" id="SSF52172">
    <property type="entry name" value="CheY-like"/>
    <property type="match status" value="1"/>
</dbReference>